<organism evidence="4 5">
    <name type="scientific">Scytalidium lignicola</name>
    <name type="common">Hyphomycete</name>
    <dbReference type="NCBI Taxonomy" id="5539"/>
    <lineage>
        <taxon>Eukaryota</taxon>
        <taxon>Fungi</taxon>
        <taxon>Dikarya</taxon>
        <taxon>Ascomycota</taxon>
        <taxon>Pezizomycotina</taxon>
        <taxon>Leotiomycetes</taxon>
        <taxon>Leotiomycetes incertae sedis</taxon>
        <taxon>Scytalidium</taxon>
    </lineage>
</organism>
<dbReference type="OrthoDB" id="5978656at2759"/>
<feature type="non-terminal residue" evidence="4">
    <location>
        <position position="1"/>
    </location>
</feature>
<dbReference type="Gene3D" id="3.40.640.10">
    <property type="entry name" value="Type I PLP-dependent aspartate aminotransferase-like (Major domain)"/>
    <property type="match status" value="1"/>
</dbReference>
<proteinExistence type="predicted"/>
<feature type="domain" description="Aminotransferase class V" evidence="3">
    <location>
        <begin position="69"/>
        <end position="259"/>
    </location>
</feature>
<keyword evidence="5" id="KW-1185">Reference proteome</keyword>
<protein>
    <recommendedName>
        <fullName evidence="3">Aminotransferase class V domain-containing protein</fullName>
    </recommendedName>
</protein>
<dbReference type="EMBL" id="NCSJ02000115">
    <property type="protein sequence ID" value="RFU29866.1"/>
    <property type="molecule type" value="Genomic_DNA"/>
</dbReference>
<dbReference type="Proteomes" id="UP000258309">
    <property type="component" value="Unassembled WGS sequence"/>
</dbReference>
<dbReference type="STRING" id="5539.A0A3E2H8V4"/>
<dbReference type="AlphaFoldDB" id="A0A3E2H8V4"/>
<dbReference type="InterPro" id="IPR000192">
    <property type="entry name" value="Aminotrans_V_dom"/>
</dbReference>
<sequence>MASPDDKEVYEKTSFGKEMKKHFLFDPKWKNLNHGMNPLSLSSHSTSAKHFIQCESTPDAFIRYTYPELLDQSREAVAKFLNVPTSTVVFVSNATTGVNTVLRNLVWSPAGTDEILYFDTIYGACGKTIQYICETHPGQVAPREIRLTYPIEDSDVVSLFKSAIKASKAAGKTPRIAVFDLISSLPGVRMPFEALTQVCRSEGILSLIDGAHGIGHIPLDLSALNPDFLTSNCHKWLFVPRGCALLYVPERHQDLMRSTIPTSHGFIPLPDPDSKEEAKSSPLPPSTKTAFVNAFEFVGTIDNTNYLTVAEAIKWRAEVCGGEAAIYENCVRLAREGAKVVVDILGTEVLDDSKHCITECCLFNVRLPVSPASIAADRRNAVTQWIAETAISDYNTFMAIYFFQGAWWARLSAQVYLDLDDFKWAGETLKALCDKVGRRELAAKAQL</sequence>
<gene>
    <name evidence="4" type="ORF">B7463_g6462</name>
</gene>
<name>A0A3E2H8V4_SCYLI</name>
<evidence type="ECO:0000259" key="3">
    <source>
        <dbReference type="Pfam" id="PF00266"/>
    </source>
</evidence>
<accession>A0A3E2H8V4</accession>
<evidence type="ECO:0000256" key="2">
    <source>
        <dbReference type="SAM" id="MobiDB-lite"/>
    </source>
</evidence>
<keyword evidence="1" id="KW-0663">Pyridoxal phosphate</keyword>
<dbReference type="InterPro" id="IPR015424">
    <property type="entry name" value="PyrdxlP-dep_Trfase"/>
</dbReference>
<dbReference type="PANTHER" id="PTHR43092:SF2">
    <property type="entry name" value="HERCYNYLCYSTEINE SULFOXIDE LYASE"/>
    <property type="match status" value="1"/>
</dbReference>
<feature type="non-terminal residue" evidence="4">
    <location>
        <position position="447"/>
    </location>
</feature>
<dbReference type="OMA" id="DDHRANG"/>
<evidence type="ECO:0000256" key="1">
    <source>
        <dbReference type="ARBA" id="ARBA00022898"/>
    </source>
</evidence>
<reference evidence="4 5" key="1">
    <citation type="submission" date="2018-05" db="EMBL/GenBank/DDBJ databases">
        <title>Draft genome sequence of Scytalidium lignicola DSM 105466, a ubiquitous saprotrophic fungus.</title>
        <authorList>
            <person name="Buettner E."/>
            <person name="Gebauer A.M."/>
            <person name="Hofrichter M."/>
            <person name="Liers C."/>
            <person name="Kellner H."/>
        </authorList>
    </citation>
    <scope>NUCLEOTIDE SEQUENCE [LARGE SCALE GENOMIC DNA]</scope>
    <source>
        <strain evidence="4 5">DSM 105466</strain>
    </source>
</reference>
<dbReference type="InterPro" id="IPR015421">
    <property type="entry name" value="PyrdxlP-dep_Trfase_major"/>
</dbReference>
<comment type="caution">
    <text evidence="4">The sequence shown here is derived from an EMBL/GenBank/DDBJ whole genome shotgun (WGS) entry which is preliminary data.</text>
</comment>
<dbReference type="Pfam" id="PF00266">
    <property type="entry name" value="Aminotran_5"/>
    <property type="match status" value="1"/>
</dbReference>
<dbReference type="PANTHER" id="PTHR43092">
    <property type="entry name" value="L-CYSTEINE DESULFHYDRASE"/>
    <property type="match status" value="1"/>
</dbReference>
<evidence type="ECO:0000313" key="4">
    <source>
        <dbReference type="EMBL" id="RFU29866.1"/>
    </source>
</evidence>
<feature type="region of interest" description="Disordered" evidence="2">
    <location>
        <begin position="263"/>
        <end position="285"/>
    </location>
</feature>
<evidence type="ECO:0000313" key="5">
    <source>
        <dbReference type="Proteomes" id="UP000258309"/>
    </source>
</evidence>
<dbReference type="SUPFAM" id="SSF53383">
    <property type="entry name" value="PLP-dependent transferases"/>
    <property type="match status" value="1"/>
</dbReference>